<dbReference type="HAMAP" id="MF_01603">
    <property type="entry name" value="HldE"/>
    <property type="match status" value="1"/>
</dbReference>
<keyword evidence="6 16" id="KW-0808">Transferase</keyword>
<dbReference type="CDD" id="cd01172">
    <property type="entry name" value="RfaE_like"/>
    <property type="match status" value="1"/>
</dbReference>
<dbReference type="EC" id="2.7.7.70" evidence="5"/>
<keyword evidence="12" id="KW-0119">Carbohydrate metabolism</keyword>
<dbReference type="GO" id="GO:0005829">
    <property type="term" value="C:cytosol"/>
    <property type="evidence" value="ECO:0007669"/>
    <property type="project" value="TreeGrafter"/>
</dbReference>
<dbReference type="InterPro" id="IPR011914">
    <property type="entry name" value="RfaE_dom_II"/>
</dbReference>
<dbReference type="InterPro" id="IPR029056">
    <property type="entry name" value="Ribokinase-like"/>
</dbReference>
<comment type="catalytic activity">
    <reaction evidence="13">
        <text>D-glycero-beta-D-manno-heptose 1-phosphate + ATP + H(+) = ADP-D-glycero-beta-D-manno-heptose + diphosphate</text>
        <dbReference type="Rhea" id="RHEA:27465"/>
        <dbReference type="ChEBI" id="CHEBI:15378"/>
        <dbReference type="ChEBI" id="CHEBI:30616"/>
        <dbReference type="ChEBI" id="CHEBI:33019"/>
        <dbReference type="ChEBI" id="CHEBI:59967"/>
        <dbReference type="ChEBI" id="CHEBI:61593"/>
        <dbReference type="EC" id="2.7.7.70"/>
    </reaction>
</comment>
<dbReference type="Pfam" id="PF00294">
    <property type="entry name" value="PfkB"/>
    <property type="match status" value="1"/>
</dbReference>
<dbReference type="InterPro" id="IPR004821">
    <property type="entry name" value="Cyt_trans-like"/>
</dbReference>
<evidence type="ECO:0000256" key="8">
    <source>
        <dbReference type="ARBA" id="ARBA00022741"/>
    </source>
</evidence>
<dbReference type="NCBIfam" id="TIGR00125">
    <property type="entry name" value="cyt_tran_rel"/>
    <property type="match status" value="1"/>
</dbReference>
<dbReference type="GO" id="GO:0033785">
    <property type="term" value="F:heptose 7-phosphate kinase activity"/>
    <property type="evidence" value="ECO:0007669"/>
    <property type="project" value="TreeGrafter"/>
</dbReference>
<dbReference type="EMBL" id="UOFL01000116">
    <property type="protein sequence ID" value="VAW76981.1"/>
    <property type="molecule type" value="Genomic_DNA"/>
</dbReference>
<dbReference type="Pfam" id="PF01467">
    <property type="entry name" value="CTP_transf_like"/>
    <property type="match status" value="1"/>
</dbReference>
<evidence type="ECO:0000259" key="15">
    <source>
        <dbReference type="Pfam" id="PF01467"/>
    </source>
</evidence>
<evidence type="ECO:0000256" key="1">
    <source>
        <dbReference type="ARBA" id="ARBA00002319"/>
    </source>
</evidence>
<evidence type="ECO:0000313" key="16">
    <source>
        <dbReference type="EMBL" id="VAW76981.1"/>
    </source>
</evidence>
<keyword evidence="10" id="KW-0067">ATP-binding</keyword>
<dbReference type="InterPro" id="IPR023030">
    <property type="entry name" value="Bifunc_HldE"/>
</dbReference>
<keyword evidence="11" id="KW-0511">Multifunctional enzyme</keyword>
<dbReference type="PANTHER" id="PTHR46969">
    <property type="entry name" value="BIFUNCTIONAL PROTEIN HLDE"/>
    <property type="match status" value="1"/>
</dbReference>
<dbReference type="GO" id="GO:0033786">
    <property type="term" value="F:heptose-1-phosphate adenylyltransferase activity"/>
    <property type="evidence" value="ECO:0007669"/>
    <property type="project" value="TreeGrafter"/>
</dbReference>
<evidence type="ECO:0000256" key="3">
    <source>
        <dbReference type="ARBA" id="ARBA00004713"/>
    </source>
</evidence>
<evidence type="ECO:0000256" key="6">
    <source>
        <dbReference type="ARBA" id="ARBA00022679"/>
    </source>
</evidence>
<dbReference type="NCBIfam" id="NF008454">
    <property type="entry name" value="PRK11316.1"/>
    <property type="match status" value="1"/>
</dbReference>
<dbReference type="InterPro" id="IPR014729">
    <property type="entry name" value="Rossmann-like_a/b/a_fold"/>
</dbReference>
<dbReference type="AlphaFoldDB" id="A0A3B0YC19"/>
<organism evidence="16">
    <name type="scientific">hydrothermal vent metagenome</name>
    <dbReference type="NCBI Taxonomy" id="652676"/>
    <lineage>
        <taxon>unclassified sequences</taxon>
        <taxon>metagenomes</taxon>
        <taxon>ecological metagenomes</taxon>
    </lineage>
</organism>
<dbReference type="Gene3D" id="3.40.50.620">
    <property type="entry name" value="HUPs"/>
    <property type="match status" value="1"/>
</dbReference>
<keyword evidence="7" id="KW-0548">Nucleotidyltransferase</keyword>
<dbReference type="SUPFAM" id="SSF53613">
    <property type="entry name" value="Ribokinase-like"/>
    <property type="match status" value="1"/>
</dbReference>
<dbReference type="NCBIfam" id="TIGR02199">
    <property type="entry name" value="rfaE_dom_II"/>
    <property type="match status" value="1"/>
</dbReference>
<sequence length="475" mass="51692">MTHSIPDFSKARILVVGDVMLDSYWFGQTSRISPEAPVPVVHVARVEERPGGAGNVALNISELGASVTLLGLTGDDEAAGKLEKLLQERNVLCHFHRLKDFPTVNKLRVMSKNQQLIRLDFESGFDADVLQQLQETYEGLLSNIDVVVLSDYGKGVLVHIQKMIGRAREKNIPVLVDPKGSDFSAYRGAHLITPNLSELEAVVGLCDTDDELITKGTSLLRELDLQALLVTRSEKGMCLLSQDDAAYQLPTRAKEVFDVTGAGDTVISVFAAALAINKNMKQAASLANIAAGIVVAKVGTATASISELEVAIAGHSELSSKILTMDRLKEKVVAVQQLGERVVMTNGCFDILHAGHIKYLQQAREYGSRLIIAVNDDESVSRLKGSERPLNNLDNRMTMLAALACVDWVVPFSNDTPEELICHLLPDVLIKGGDYQPKDIAGYDCVVKNGGDVKVVDHFKGLSTTNLVKKIRKDK</sequence>
<dbReference type="NCBIfam" id="TIGR02198">
    <property type="entry name" value="rfaE_dom_I"/>
    <property type="match status" value="1"/>
</dbReference>
<gene>
    <name evidence="16" type="ORF">MNBD_GAMMA12-1113</name>
</gene>
<evidence type="ECO:0000256" key="7">
    <source>
        <dbReference type="ARBA" id="ARBA00022695"/>
    </source>
</evidence>
<reference evidence="16" key="1">
    <citation type="submission" date="2018-06" db="EMBL/GenBank/DDBJ databases">
        <authorList>
            <person name="Zhirakovskaya E."/>
        </authorList>
    </citation>
    <scope>NUCLEOTIDE SEQUENCE</scope>
</reference>
<dbReference type="UniPathway" id="UPA00958"/>
<proteinExistence type="inferred from homology"/>
<feature type="domain" description="Cytidyltransferase-like" evidence="15">
    <location>
        <begin position="344"/>
        <end position="437"/>
    </location>
</feature>
<dbReference type="GO" id="GO:0016773">
    <property type="term" value="F:phosphotransferase activity, alcohol group as acceptor"/>
    <property type="evidence" value="ECO:0007669"/>
    <property type="project" value="InterPro"/>
</dbReference>
<name>A0A3B0YC19_9ZZZZ</name>
<dbReference type="FunFam" id="3.40.50.620:FF:000028">
    <property type="entry name" value="Bifunctional protein HldE"/>
    <property type="match status" value="1"/>
</dbReference>
<evidence type="ECO:0000256" key="4">
    <source>
        <dbReference type="ARBA" id="ARBA00011738"/>
    </source>
</evidence>
<keyword evidence="8" id="KW-0547">Nucleotide-binding</keyword>
<comment type="subunit">
    <text evidence="4">Homodimer.</text>
</comment>
<evidence type="ECO:0000256" key="5">
    <source>
        <dbReference type="ARBA" id="ARBA00012519"/>
    </source>
</evidence>
<dbReference type="PROSITE" id="PS00583">
    <property type="entry name" value="PFKB_KINASES_1"/>
    <property type="match status" value="1"/>
</dbReference>
<keyword evidence="9 16" id="KW-0418">Kinase</keyword>
<comment type="function">
    <text evidence="1">Catalyzes the phosphorylation of D-glycero-D-manno-heptose 7-phosphate at the C-1 position to selectively form D-glycero-beta-D-manno-heptose-1,7-bisphosphate.</text>
</comment>
<evidence type="ECO:0000256" key="11">
    <source>
        <dbReference type="ARBA" id="ARBA00023268"/>
    </source>
</evidence>
<feature type="domain" description="Carbohydrate kinase PfkB" evidence="14">
    <location>
        <begin position="11"/>
        <end position="303"/>
    </location>
</feature>
<evidence type="ECO:0000259" key="14">
    <source>
        <dbReference type="Pfam" id="PF00294"/>
    </source>
</evidence>
<evidence type="ECO:0000256" key="12">
    <source>
        <dbReference type="ARBA" id="ARBA00023277"/>
    </source>
</evidence>
<protein>
    <recommendedName>
        <fullName evidence="5">D-glycero-beta-D-manno-heptose 1-phosphate adenylyltransferase</fullName>
        <ecNumber evidence="5">2.7.7.70</ecNumber>
    </recommendedName>
</protein>
<comment type="function">
    <text evidence="2">Catalyzes the ADP transfer from ATP to D-glycero-beta-D-manno-heptose 1-phosphate, yielding ADP-D-glycero-beta-D-manno-heptose.</text>
</comment>
<evidence type="ECO:0000256" key="13">
    <source>
        <dbReference type="ARBA" id="ARBA00047428"/>
    </source>
</evidence>
<dbReference type="PANTHER" id="PTHR46969:SF1">
    <property type="entry name" value="BIFUNCTIONAL PROTEIN HLDE"/>
    <property type="match status" value="1"/>
</dbReference>
<dbReference type="FunFam" id="3.40.1190.20:FF:000002">
    <property type="entry name" value="Bifunctional protein HldE"/>
    <property type="match status" value="1"/>
</dbReference>
<dbReference type="GO" id="GO:0005524">
    <property type="term" value="F:ATP binding"/>
    <property type="evidence" value="ECO:0007669"/>
    <property type="project" value="UniProtKB-KW"/>
</dbReference>
<evidence type="ECO:0000256" key="2">
    <source>
        <dbReference type="ARBA" id="ARBA00003753"/>
    </source>
</evidence>
<evidence type="ECO:0000256" key="9">
    <source>
        <dbReference type="ARBA" id="ARBA00022777"/>
    </source>
</evidence>
<dbReference type="Gene3D" id="3.40.1190.20">
    <property type="match status" value="1"/>
</dbReference>
<dbReference type="GO" id="GO:0009244">
    <property type="term" value="P:lipopolysaccharide core region biosynthetic process"/>
    <property type="evidence" value="ECO:0007669"/>
    <property type="project" value="UniProtKB-UniPathway"/>
</dbReference>
<comment type="pathway">
    <text evidence="3">Bacterial outer membrane biogenesis; LPS core biosynthesis.</text>
</comment>
<dbReference type="InterPro" id="IPR011611">
    <property type="entry name" value="PfkB_dom"/>
</dbReference>
<dbReference type="InterPro" id="IPR002173">
    <property type="entry name" value="Carboh/pur_kinase_PfkB_CS"/>
</dbReference>
<dbReference type="SUPFAM" id="SSF52374">
    <property type="entry name" value="Nucleotidylyl transferase"/>
    <property type="match status" value="1"/>
</dbReference>
<dbReference type="InterPro" id="IPR011913">
    <property type="entry name" value="RfaE_dom_I"/>
</dbReference>
<evidence type="ECO:0000256" key="10">
    <source>
        <dbReference type="ARBA" id="ARBA00022840"/>
    </source>
</evidence>
<accession>A0A3B0YC19</accession>